<evidence type="ECO:0000313" key="13">
    <source>
        <dbReference type="Proteomes" id="UP000593562"/>
    </source>
</evidence>
<gene>
    <name evidence="12" type="ORF">HS088_TW18G00825</name>
</gene>
<dbReference type="PROSITE" id="PS01361">
    <property type="entry name" value="ZF_DOF_1"/>
    <property type="match status" value="1"/>
</dbReference>
<evidence type="ECO:0000259" key="11">
    <source>
        <dbReference type="PROSITE" id="PS50884"/>
    </source>
</evidence>
<dbReference type="Proteomes" id="UP000593562">
    <property type="component" value="Unassembled WGS sequence"/>
</dbReference>
<proteinExistence type="predicted"/>
<keyword evidence="4 9" id="KW-0805">Transcription regulation</keyword>
<comment type="subcellular location">
    <subcellularLocation>
        <location evidence="8 9">Nucleus</location>
    </subcellularLocation>
</comment>
<keyword evidence="2 8" id="KW-0863">Zinc-finger</keyword>
<comment type="function">
    <text evidence="9">Transcription factor that binds specifically to a 5'-AA[AG]G-3' consensus core sequence.</text>
</comment>
<evidence type="ECO:0000313" key="12">
    <source>
        <dbReference type="EMBL" id="KAF5732136.1"/>
    </source>
</evidence>
<reference evidence="12 13" key="1">
    <citation type="journal article" date="2020" name="Nat. Commun.">
        <title>Genome of Tripterygium wilfordii and identification of cytochrome P450 involved in triptolide biosynthesis.</title>
        <authorList>
            <person name="Tu L."/>
            <person name="Su P."/>
            <person name="Zhang Z."/>
            <person name="Gao L."/>
            <person name="Wang J."/>
            <person name="Hu T."/>
            <person name="Zhou J."/>
            <person name="Zhang Y."/>
            <person name="Zhao Y."/>
            <person name="Liu Y."/>
            <person name="Song Y."/>
            <person name="Tong Y."/>
            <person name="Lu Y."/>
            <person name="Yang J."/>
            <person name="Xu C."/>
            <person name="Jia M."/>
            <person name="Peters R.J."/>
            <person name="Huang L."/>
            <person name="Gao W."/>
        </authorList>
    </citation>
    <scope>NUCLEOTIDE SEQUENCE [LARGE SCALE GENOMIC DNA]</scope>
    <source>
        <strain evidence="13">cv. XIE 37</strain>
        <tissue evidence="12">Leaf</tissue>
    </source>
</reference>
<evidence type="ECO:0000256" key="8">
    <source>
        <dbReference type="PROSITE-ProRule" id="PRU00071"/>
    </source>
</evidence>
<keyword evidence="1 9" id="KW-0479">Metal-binding</keyword>
<evidence type="ECO:0000256" key="10">
    <source>
        <dbReference type="SAM" id="MobiDB-lite"/>
    </source>
</evidence>
<dbReference type="GO" id="GO:0008270">
    <property type="term" value="F:zinc ion binding"/>
    <property type="evidence" value="ECO:0007669"/>
    <property type="project" value="UniProtKB-KW"/>
</dbReference>
<feature type="compositionally biased region" description="Polar residues" evidence="10">
    <location>
        <begin position="112"/>
        <end position="122"/>
    </location>
</feature>
<feature type="region of interest" description="Disordered" evidence="10">
    <location>
        <begin position="253"/>
        <end position="272"/>
    </location>
</feature>
<dbReference type="PANTHER" id="PTHR31992">
    <property type="entry name" value="DOF ZINC FINGER PROTEIN DOF1.4-RELATED"/>
    <property type="match status" value="1"/>
</dbReference>
<dbReference type="GO" id="GO:0003677">
    <property type="term" value="F:DNA binding"/>
    <property type="evidence" value="ECO:0007669"/>
    <property type="project" value="UniProtKB-UniRule"/>
</dbReference>
<dbReference type="AlphaFoldDB" id="A0A7J7CEJ1"/>
<protein>
    <recommendedName>
        <fullName evidence="9">Dof zinc finger protein</fullName>
    </recommendedName>
</protein>
<dbReference type="InterPro" id="IPR045174">
    <property type="entry name" value="Dof"/>
</dbReference>
<keyword evidence="7 8" id="KW-0539">Nucleus</keyword>
<dbReference type="Pfam" id="PF02701">
    <property type="entry name" value="Zn_ribbon_Dof"/>
    <property type="match status" value="1"/>
</dbReference>
<dbReference type="InParanoid" id="A0A7J7CEJ1"/>
<feature type="domain" description="Dof-type" evidence="11">
    <location>
        <begin position="57"/>
        <end position="111"/>
    </location>
</feature>
<dbReference type="InterPro" id="IPR003851">
    <property type="entry name" value="Znf_Dof"/>
</dbReference>
<evidence type="ECO:0000256" key="7">
    <source>
        <dbReference type="ARBA" id="ARBA00023242"/>
    </source>
</evidence>
<name>A0A7J7CEJ1_TRIWF</name>
<evidence type="ECO:0000256" key="4">
    <source>
        <dbReference type="ARBA" id="ARBA00023015"/>
    </source>
</evidence>
<evidence type="ECO:0000256" key="1">
    <source>
        <dbReference type="ARBA" id="ARBA00022723"/>
    </source>
</evidence>
<comment type="caution">
    <text evidence="12">The sequence shown here is derived from an EMBL/GenBank/DDBJ whole genome shotgun (WGS) entry which is preliminary data.</text>
</comment>
<keyword evidence="6 9" id="KW-0804">Transcription</keyword>
<evidence type="ECO:0000256" key="6">
    <source>
        <dbReference type="ARBA" id="ARBA00023163"/>
    </source>
</evidence>
<dbReference type="PROSITE" id="PS50884">
    <property type="entry name" value="ZF_DOF_2"/>
    <property type="match status" value="1"/>
</dbReference>
<keyword evidence="3 9" id="KW-0862">Zinc</keyword>
<sequence>MSVCDNARKEFMDQWPQGIKVLVKPMEEELASSNNYNPSCTRSNILEMRKPSPQQQLNCPRCNSTNTKFCYYNNYSLTQPRYFCKTCRRYWTEGGSLRNVPVGGGSRKNKRLSSSISASSNPKLPDHHHHHHLNQPNLSKFVSQNPNSNNQGQDLNLAFPGSLQESTHHMPNSASSSSSVELLRTAGNTFVPTTPMPDSYSLMYPSGILFPLQGHHHLKPSLGINRTNNINGVQQEINNGGRVFFPFELSSSNTTTEADHQNKGRGSSTTGYNWTGMINGGSSW</sequence>
<dbReference type="PANTHER" id="PTHR31992:SF301">
    <property type="entry name" value="DOF ZINC FINGER PROTEIN DOF3.7"/>
    <property type="match status" value="1"/>
</dbReference>
<feature type="compositionally biased region" description="Polar residues" evidence="10">
    <location>
        <begin position="134"/>
        <end position="154"/>
    </location>
</feature>
<evidence type="ECO:0000256" key="9">
    <source>
        <dbReference type="RuleBase" id="RU369094"/>
    </source>
</evidence>
<accession>A0A7J7CEJ1</accession>
<keyword evidence="13" id="KW-1185">Reference proteome</keyword>
<evidence type="ECO:0000256" key="5">
    <source>
        <dbReference type="ARBA" id="ARBA00023125"/>
    </source>
</evidence>
<dbReference type="EMBL" id="JAAARO010000018">
    <property type="protein sequence ID" value="KAF5732136.1"/>
    <property type="molecule type" value="Genomic_DNA"/>
</dbReference>
<evidence type="ECO:0000256" key="2">
    <source>
        <dbReference type="ARBA" id="ARBA00022771"/>
    </source>
</evidence>
<dbReference type="GO" id="GO:0003700">
    <property type="term" value="F:DNA-binding transcription factor activity"/>
    <property type="evidence" value="ECO:0007669"/>
    <property type="project" value="UniProtKB-UniRule"/>
</dbReference>
<dbReference type="GO" id="GO:0005634">
    <property type="term" value="C:nucleus"/>
    <property type="evidence" value="ECO:0007669"/>
    <property type="project" value="UniProtKB-SubCell"/>
</dbReference>
<organism evidence="12 13">
    <name type="scientific">Tripterygium wilfordii</name>
    <name type="common">Thunder God vine</name>
    <dbReference type="NCBI Taxonomy" id="458696"/>
    <lineage>
        <taxon>Eukaryota</taxon>
        <taxon>Viridiplantae</taxon>
        <taxon>Streptophyta</taxon>
        <taxon>Embryophyta</taxon>
        <taxon>Tracheophyta</taxon>
        <taxon>Spermatophyta</taxon>
        <taxon>Magnoliopsida</taxon>
        <taxon>eudicotyledons</taxon>
        <taxon>Gunneridae</taxon>
        <taxon>Pentapetalae</taxon>
        <taxon>rosids</taxon>
        <taxon>fabids</taxon>
        <taxon>Celastrales</taxon>
        <taxon>Celastraceae</taxon>
        <taxon>Tripterygium</taxon>
    </lineage>
</organism>
<feature type="region of interest" description="Disordered" evidence="10">
    <location>
        <begin position="98"/>
        <end position="158"/>
    </location>
</feature>
<evidence type="ECO:0000256" key="3">
    <source>
        <dbReference type="ARBA" id="ARBA00022833"/>
    </source>
</evidence>
<keyword evidence="5 8" id="KW-0238">DNA-binding</keyword>